<evidence type="ECO:0000313" key="2">
    <source>
        <dbReference type="Proteomes" id="UP000606721"/>
    </source>
</evidence>
<sequence length="75" mass="8086">MSEDIILVTSGNEPDVKKTIGGQKNRNWGLITKHSVGISAFANCHAAYWAEAWGSGGTGSRVIGKIFLYSLVFDN</sequence>
<dbReference type="RefSeq" id="WP_190383688.1">
    <property type="nucleotide sequence ID" value="NZ_JACJQT010000048.1"/>
</dbReference>
<gene>
    <name evidence="1" type="ORF">H6F99_17195</name>
</gene>
<comment type="caution">
    <text evidence="1">The sequence shown here is derived from an EMBL/GenBank/DDBJ whole genome shotgun (WGS) entry which is preliminary data.</text>
</comment>
<dbReference type="EMBL" id="JACJQT010000048">
    <property type="protein sequence ID" value="MBD2279954.1"/>
    <property type="molecule type" value="Genomic_DNA"/>
</dbReference>
<name>A0ABR8BYE3_APHFL</name>
<proteinExistence type="predicted"/>
<protein>
    <submittedName>
        <fullName evidence="1">Uncharacterized protein</fullName>
    </submittedName>
</protein>
<dbReference type="Proteomes" id="UP000606721">
    <property type="component" value="Unassembled WGS sequence"/>
</dbReference>
<accession>A0ABR8BYE3</accession>
<keyword evidence="2" id="KW-1185">Reference proteome</keyword>
<reference evidence="1 2" key="1">
    <citation type="journal article" date="2020" name="ISME J.">
        <title>Comparative genomics reveals insights into cyanobacterial evolution and habitat adaptation.</title>
        <authorList>
            <person name="Chen M.Y."/>
            <person name="Teng W.K."/>
            <person name="Zhao L."/>
            <person name="Hu C.X."/>
            <person name="Zhou Y.K."/>
            <person name="Han B.P."/>
            <person name="Song L.R."/>
            <person name="Shu W.S."/>
        </authorList>
    </citation>
    <scope>NUCLEOTIDE SEQUENCE [LARGE SCALE GENOMIC DNA]</scope>
    <source>
        <strain evidence="1 2">FACHB-1040</strain>
    </source>
</reference>
<organism evidence="1 2">
    <name type="scientific">Aphanizomenon flos-aquae FACHB-1040</name>
    <dbReference type="NCBI Taxonomy" id="2692887"/>
    <lineage>
        <taxon>Bacteria</taxon>
        <taxon>Bacillati</taxon>
        <taxon>Cyanobacteriota</taxon>
        <taxon>Cyanophyceae</taxon>
        <taxon>Nostocales</taxon>
        <taxon>Aphanizomenonaceae</taxon>
        <taxon>Aphanizomenon</taxon>
    </lineage>
</organism>
<evidence type="ECO:0000313" key="1">
    <source>
        <dbReference type="EMBL" id="MBD2279954.1"/>
    </source>
</evidence>